<evidence type="ECO:0000313" key="2">
    <source>
        <dbReference type="Proteomes" id="UP000660668"/>
    </source>
</evidence>
<dbReference type="EMBL" id="JADKPO010000018">
    <property type="protein sequence ID" value="MBF4768864.1"/>
    <property type="molecule type" value="Genomic_DNA"/>
</dbReference>
<gene>
    <name evidence="1" type="ORF">ISU10_13945</name>
</gene>
<sequence length="194" mass="20620">MTLGAPTSSATAPVTALSVLQPGDAELDRLVPPSDELTEARSLASSVTDALWAVTLREAGRAAAGFLDIDLGDVMLAGWAKFDELREAARRTLGTIDEATVDLAGRGLALRQHPQIELRWLEQTIYRIPFEVLVEVNVKAVEAVVADGSLVRLTSGRCEVAVSLSGPGYTIGPRTQELDPNLAVDLGDGFRLAD</sequence>
<evidence type="ECO:0000313" key="1">
    <source>
        <dbReference type="EMBL" id="MBF4768864.1"/>
    </source>
</evidence>
<comment type="caution">
    <text evidence="1">The sequence shown here is derived from an EMBL/GenBank/DDBJ whole genome shotgun (WGS) entry which is preliminary data.</text>
</comment>
<name>A0A930VJS5_9ACTN</name>
<reference evidence="1" key="1">
    <citation type="submission" date="2020-11" db="EMBL/GenBank/DDBJ databases">
        <title>Nocardioides cynanchi sp. nov., isolated from soil of rhizosphere of Cynanchum wilfordii.</title>
        <authorList>
            <person name="Lee J.-S."/>
            <person name="Suh M.K."/>
            <person name="Kim J.-S."/>
        </authorList>
    </citation>
    <scope>NUCLEOTIDE SEQUENCE</scope>
    <source>
        <strain evidence="1">KCTC 19276</strain>
    </source>
</reference>
<dbReference type="Proteomes" id="UP000660668">
    <property type="component" value="Unassembled WGS sequence"/>
</dbReference>
<proteinExistence type="predicted"/>
<protein>
    <submittedName>
        <fullName evidence="1">Uncharacterized protein</fullName>
    </submittedName>
</protein>
<organism evidence="1 2">
    <name type="scientific">Nocardioides agariphilus</name>
    <dbReference type="NCBI Taxonomy" id="433664"/>
    <lineage>
        <taxon>Bacteria</taxon>
        <taxon>Bacillati</taxon>
        <taxon>Actinomycetota</taxon>
        <taxon>Actinomycetes</taxon>
        <taxon>Propionibacteriales</taxon>
        <taxon>Nocardioidaceae</taxon>
        <taxon>Nocardioides</taxon>
    </lineage>
</organism>
<accession>A0A930VJS5</accession>
<dbReference type="RefSeq" id="WP_194697017.1">
    <property type="nucleotide sequence ID" value="NZ_JADKPO010000018.1"/>
</dbReference>
<keyword evidence="2" id="KW-1185">Reference proteome</keyword>
<dbReference type="AlphaFoldDB" id="A0A930VJS5"/>